<evidence type="ECO:0000313" key="2">
    <source>
        <dbReference type="EMBL" id="TXG01948.1"/>
    </source>
</evidence>
<dbReference type="AlphaFoldDB" id="A0A5C7G7C8"/>
<dbReference type="PANTHER" id="PTHR43628:SF1">
    <property type="entry name" value="CHITIN SYNTHASE REGULATORY FACTOR 2-RELATED"/>
    <property type="match status" value="1"/>
</dbReference>
<dbReference type="EMBL" id="VPFD01000002">
    <property type="protein sequence ID" value="TXG01948.1"/>
    <property type="molecule type" value="Genomic_DNA"/>
</dbReference>
<dbReference type="InterPro" id="IPR001305">
    <property type="entry name" value="HSP_DnaJ_Cys-rich_dom"/>
</dbReference>
<name>A0A5C7G7C8_9BURK</name>
<evidence type="ECO:0008006" key="4">
    <source>
        <dbReference type="Google" id="ProtNLM"/>
    </source>
</evidence>
<dbReference type="InterPro" id="IPR006597">
    <property type="entry name" value="Sel1-like"/>
</dbReference>
<dbReference type="Gene3D" id="1.25.40.10">
    <property type="entry name" value="Tetratricopeptide repeat domain"/>
    <property type="match status" value="1"/>
</dbReference>
<dbReference type="InterPro" id="IPR052945">
    <property type="entry name" value="Mitotic_Regulator"/>
</dbReference>
<comment type="caution">
    <text evidence="2">The sequence shown here is derived from an EMBL/GenBank/DDBJ whole genome shotgun (WGS) entry which is preliminary data.</text>
</comment>
<keyword evidence="3" id="KW-1185">Reference proteome</keyword>
<dbReference type="CDD" id="cd10719">
    <property type="entry name" value="DnaJ_zf"/>
    <property type="match status" value="1"/>
</dbReference>
<evidence type="ECO:0000256" key="1">
    <source>
        <dbReference type="SAM" id="Phobius"/>
    </source>
</evidence>
<dbReference type="PANTHER" id="PTHR43628">
    <property type="entry name" value="ACTIVATOR OF C KINASE PROTEIN 1-RELATED"/>
    <property type="match status" value="1"/>
</dbReference>
<dbReference type="SUPFAM" id="SSF81901">
    <property type="entry name" value="HCP-like"/>
    <property type="match status" value="1"/>
</dbReference>
<dbReference type="GO" id="GO:0051082">
    <property type="term" value="F:unfolded protein binding"/>
    <property type="evidence" value="ECO:0007669"/>
    <property type="project" value="InterPro"/>
</dbReference>
<gene>
    <name evidence="2" type="ORF">FVD38_01845</name>
</gene>
<keyword evidence="1" id="KW-0472">Membrane</keyword>
<feature type="transmembrane region" description="Helical" evidence="1">
    <location>
        <begin position="598"/>
        <end position="618"/>
    </location>
</feature>
<dbReference type="Pfam" id="PF08238">
    <property type="entry name" value="Sel1"/>
    <property type="match status" value="2"/>
</dbReference>
<keyword evidence="1" id="KW-0812">Transmembrane</keyword>
<feature type="transmembrane region" description="Helical" evidence="1">
    <location>
        <begin position="527"/>
        <end position="560"/>
    </location>
</feature>
<dbReference type="GO" id="GO:0031072">
    <property type="term" value="F:heat shock protein binding"/>
    <property type="evidence" value="ECO:0007669"/>
    <property type="project" value="InterPro"/>
</dbReference>
<sequence length="842" mass="90303">MNQTKDLEVTLLSCAACDAVYPDDALFCDHCGAPASAPLSGATSLLPAVAGLEEDGMALAAPVASDALSMVRHLVRDKTRFEPHDVQAIAEEDIAYPYYLEVAHVLDASPQRTAITGHFKPGPGDQRCSAPGQFLASEERQRHTVLGEAMARLERQLHEPETAYDTVSDGIYLGAQVRHHYLATCATCDGEGRDTCHGCRGCGNEECWECHGSLRVKCKSFNCMFGKVNCNSCVGRGYTTRIEYYSETIQVPVTVTDYHSTGTSQRTEYHYENVSRQREVQDPCYFCQGGKVDCGSCNGTDRVQCPTCHATGTVRCRTCGGSGHLVCSPCAGSGETGQSSAVSVHLATAYAIEQPDGMPEDALQIAYGEGAHALARISDAISLAGLAPGDDGATLVARYAMPVRLVRLAAGCGAERYDLVAYGRPLRWLTLDDMVEDLLQRDLRALKEALARMADDGVFASDVDKLLAPLRHVAASELNAEVVESVLEGKGASAHAGVVSAQYASDIEAAVLGTLRHAYTRFAKRSWWHGALASALLLLGGWLWAGLLPGLALASLALPISVWMFQRRMRATLGEALGSETQARRAMALARKGRRDRAALVMLLAPTVLLLACAVWALPMHSPLPGRAAVAAAAPATPSAAEREAVAPVLRSHAAGELESARASLRILAGEGNGAAYGPYAWMVLLGEGLTPGEIARDDMRERVAAAREWAAKAVELDDAWGLATQGMIQVNKQGGHFDMAEGLRKLELAAGRGHLGAMHFLGMIHYKGVNVPVDHAQARTWFTQAAQRDDATALYNLGLMDWEGNGIARPDRTSAMKHWRRAAALGNELARRAVVKRRPAD</sequence>
<dbReference type="Proteomes" id="UP000321413">
    <property type="component" value="Unassembled WGS sequence"/>
</dbReference>
<dbReference type="InterPro" id="IPR011990">
    <property type="entry name" value="TPR-like_helical_dom_sf"/>
</dbReference>
<keyword evidence="1" id="KW-1133">Transmembrane helix</keyword>
<reference evidence="2 3" key="1">
    <citation type="submission" date="2019-08" db="EMBL/GenBank/DDBJ databases">
        <title>Massilia golmudensis sp. nov., isolated from sand in the Qinghai-Tibetan Plateau.</title>
        <authorList>
            <person name="Zhang B."/>
        </authorList>
    </citation>
    <scope>NUCLEOTIDE SEQUENCE [LARGE SCALE GENOMIC DNA]</scope>
    <source>
        <strain evidence="2 3">GEM5</strain>
    </source>
</reference>
<protein>
    <recommendedName>
        <fullName evidence="4">Sel1 repeat family protein</fullName>
    </recommendedName>
</protein>
<organism evidence="2 3">
    <name type="scientific">Massilia arenae</name>
    <dbReference type="NCBI Taxonomy" id="2603288"/>
    <lineage>
        <taxon>Bacteria</taxon>
        <taxon>Pseudomonadati</taxon>
        <taxon>Pseudomonadota</taxon>
        <taxon>Betaproteobacteria</taxon>
        <taxon>Burkholderiales</taxon>
        <taxon>Oxalobacteraceae</taxon>
        <taxon>Telluria group</taxon>
        <taxon>Massilia</taxon>
    </lineage>
</organism>
<dbReference type="RefSeq" id="WP_147933276.1">
    <property type="nucleotide sequence ID" value="NZ_VPFD01000002.1"/>
</dbReference>
<proteinExistence type="predicted"/>
<dbReference type="SMART" id="SM00671">
    <property type="entry name" value="SEL1"/>
    <property type="match status" value="2"/>
</dbReference>
<evidence type="ECO:0000313" key="3">
    <source>
        <dbReference type="Proteomes" id="UP000321413"/>
    </source>
</evidence>
<accession>A0A5C7G7C8</accession>